<dbReference type="EMBL" id="MU863628">
    <property type="protein sequence ID" value="KAK4103631.1"/>
    <property type="molecule type" value="Genomic_DNA"/>
</dbReference>
<evidence type="ECO:0000313" key="2">
    <source>
        <dbReference type="EMBL" id="KAK4103631.1"/>
    </source>
</evidence>
<accession>A0AAN6T479</accession>
<reference evidence="2" key="1">
    <citation type="journal article" date="2023" name="Mol. Phylogenet. Evol.">
        <title>Genome-scale phylogeny and comparative genomics of the fungal order Sordariales.</title>
        <authorList>
            <person name="Hensen N."/>
            <person name="Bonometti L."/>
            <person name="Westerberg I."/>
            <person name="Brannstrom I.O."/>
            <person name="Guillou S."/>
            <person name="Cros-Aarteil S."/>
            <person name="Calhoun S."/>
            <person name="Haridas S."/>
            <person name="Kuo A."/>
            <person name="Mondo S."/>
            <person name="Pangilinan J."/>
            <person name="Riley R."/>
            <person name="LaButti K."/>
            <person name="Andreopoulos B."/>
            <person name="Lipzen A."/>
            <person name="Chen C."/>
            <person name="Yan M."/>
            <person name="Daum C."/>
            <person name="Ng V."/>
            <person name="Clum A."/>
            <person name="Steindorff A."/>
            <person name="Ohm R.A."/>
            <person name="Martin F."/>
            <person name="Silar P."/>
            <person name="Natvig D.O."/>
            <person name="Lalanne C."/>
            <person name="Gautier V."/>
            <person name="Ament-Velasquez S.L."/>
            <person name="Kruys A."/>
            <person name="Hutchinson M.I."/>
            <person name="Powell A.J."/>
            <person name="Barry K."/>
            <person name="Miller A.N."/>
            <person name="Grigoriev I.V."/>
            <person name="Debuchy R."/>
            <person name="Gladieux P."/>
            <person name="Hiltunen Thoren M."/>
            <person name="Johannesson H."/>
        </authorList>
    </citation>
    <scope>NUCLEOTIDE SEQUENCE</scope>
    <source>
        <strain evidence="2">CBS 757.83</strain>
    </source>
</reference>
<reference evidence="2" key="2">
    <citation type="submission" date="2023-05" db="EMBL/GenBank/DDBJ databases">
        <authorList>
            <consortium name="Lawrence Berkeley National Laboratory"/>
            <person name="Steindorff A."/>
            <person name="Hensen N."/>
            <person name="Bonometti L."/>
            <person name="Westerberg I."/>
            <person name="Brannstrom I.O."/>
            <person name="Guillou S."/>
            <person name="Cros-Aarteil S."/>
            <person name="Calhoun S."/>
            <person name="Haridas S."/>
            <person name="Kuo A."/>
            <person name="Mondo S."/>
            <person name="Pangilinan J."/>
            <person name="Riley R."/>
            <person name="Labutti K."/>
            <person name="Andreopoulos B."/>
            <person name="Lipzen A."/>
            <person name="Chen C."/>
            <person name="Yanf M."/>
            <person name="Daum C."/>
            <person name="Ng V."/>
            <person name="Clum A."/>
            <person name="Ohm R."/>
            <person name="Martin F."/>
            <person name="Silar P."/>
            <person name="Natvig D."/>
            <person name="Lalanne C."/>
            <person name="Gautier V."/>
            <person name="Ament-Velasquez S.L."/>
            <person name="Kruys A."/>
            <person name="Hutchinson M.I."/>
            <person name="Powell A.J."/>
            <person name="Barry K."/>
            <person name="Miller A.N."/>
            <person name="Grigoriev I.V."/>
            <person name="Debuchy R."/>
            <person name="Gladieux P."/>
            <person name="Thoren M.H."/>
            <person name="Johannesson H."/>
        </authorList>
    </citation>
    <scope>NUCLEOTIDE SEQUENCE</scope>
    <source>
        <strain evidence="2">CBS 757.83</strain>
    </source>
</reference>
<evidence type="ECO:0000313" key="3">
    <source>
        <dbReference type="Proteomes" id="UP001305647"/>
    </source>
</evidence>
<sequence>MPSHSSAFVFGRTSRRAEGGGSQRFTQQPDYATRLCIPEKGATSPNGSEEFHHSTAVGKATWQKRSGALRCQAAACLSPPTSQSRLSKTMRNVRNGKGLSNKDPKWWNAQNPTMHLSHGRLEMDAMYRRKILKNLRALSASVNIISLILAGDLDAIGEPPSAAGAGQWATPNLLRIFVKGGPSVRNRFSNHWALRSHHSGAGTQQVAAVGSKADFVTLPHSINKAGKESDKAAAS</sequence>
<name>A0AAN6T479_9PEZI</name>
<organism evidence="2 3">
    <name type="scientific">Parathielavia hyrcaniae</name>
    <dbReference type="NCBI Taxonomy" id="113614"/>
    <lineage>
        <taxon>Eukaryota</taxon>
        <taxon>Fungi</taxon>
        <taxon>Dikarya</taxon>
        <taxon>Ascomycota</taxon>
        <taxon>Pezizomycotina</taxon>
        <taxon>Sordariomycetes</taxon>
        <taxon>Sordariomycetidae</taxon>
        <taxon>Sordariales</taxon>
        <taxon>Chaetomiaceae</taxon>
        <taxon>Parathielavia</taxon>
    </lineage>
</organism>
<feature type="region of interest" description="Disordered" evidence="1">
    <location>
        <begin position="1"/>
        <end position="28"/>
    </location>
</feature>
<keyword evidence="3" id="KW-1185">Reference proteome</keyword>
<evidence type="ECO:0000256" key="1">
    <source>
        <dbReference type="SAM" id="MobiDB-lite"/>
    </source>
</evidence>
<comment type="caution">
    <text evidence="2">The sequence shown here is derived from an EMBL/GenBank/DDBJ whole genome shotgun (WGS) entry which is preliminary data.</text>
</comment>
<dbReference type="AlphaFoldDB" id="A0AAN6T479"/>
<gene>
    <name evidence="2" type="ORF">N658DRAFT_557444</name>
</gene>
<protein>
    <submittedName>
        <fullName evidence="2">Uncharacterized protein</fullName>
    </submittedName>
</protein>
<proteinExistence type="predicted"/>
<dbReference type="Proteomes" id="UP001305647">
    <property type="component" value="Unassembled WGS sequence"/>
</dbReference>